<dbReference type="CDD" id="cd07344">
    <property type="entry name" value="M48_yhfN_like"/>
    <property type="match status" value="1"/>
</dbReference>
<dbReference type="OrthoDB" id="9811177at2"/>
<dbReference type="Gene3D" id="3.30.2010.10">
    <property type="entry name" value="Metalloproteases ('zincins'), catalytic domain"/>
    <property type="match status" value="1"/>
</dbReference>
<reference evidence="3" key="1">
    <citation type="submission" date="2018-01" db="EMBL/GenBank/DDBJ databases">
        <authorList>
            <person name="Li J."/>
        </authorList>
    </citation>
    <scope>NUCLEOTIDE SEQUENCE [LARGE SCALE GENOMIC DNA]</scope>
    <source>
        <strain evidence="3">2184</strain>
    </source>
</reference>
<name>A0A2S0WCS8_9CORY</name>
<organism evidence="2 3">
    <name type="scientific">Corynebacterium liangguodongii</name>
    <dbReference type="NCBI Taxonomy" id="2079535"/>
    <lineage>
        <taxon>Bacteria</taxon>
        <taxon>Bacillati</taxon>
        <taxon>Actinomycetota</taxon>
        <taxon>Actinomycetes</taxon>
        <taxon>Mycobacteriales</taxon>
        <taxon>Corynebacteriaceae</taxon>
        <taxon>Corynebacterium</taxon>
    </lineage>
</organism>
<evidence type="ECO:0000313" key="2">
    <source>
        <dbReference type="EMBL" id="AWB83566.1"/>
    </source>
</evidence>
<dbReference type="InterPro" id="IPR053136">
    <property type="entry name" value="UTP_pyrophosphatase-like"/>
</dbReference>
<dbReference type="KEGG" id="clia:C3E79_02895"/>
<dbReference type="InterPro" id="IPR002725">
    <property type="entry name" value="YgjP-like_metallopeptidase"/>
</dbReference>
<feature type="domain" description="YgjP-like metallopeptidase" evidence="1">
    <location>
        <begin position="94"/>
        <end position="157"/>
    </location>
</feature>
<evidence type="ECO:0000259" key="1">
    <source>
        <dbReference type="Pfam" id="PF01863"/>
    </source>
</evidence>
<gene>
    <name evidence="2" type="ORF">C3E79_02895</name>
</gene>
<sequence>MWAEENVRVIRSAKRTKTVSARLVAGVLEVRIPARMSRAEERRVVEEMVGRLERKATASRLGKSDDALFARARQLNDSVLGGRASFTSIRWSSRQHTRWGSCSVATGDIRISDRLREVPDYVVDVVIVHELAHTIVPGHGPQFWELADRAPLAERAKGYLEAYQRFAR</sequence>
<dbReference type="EMBL" id="CP026948">
    <property type="protein sequence ID" value="AWB83566.1"/>
    <property type="molecule type" value="Genomic_DNA"/>
</dbReference>
<protein>
    <submittedName>
        <fullName evidence="2">Metal-dependent hydrolase</fullName>
    </submittedName>
</protein>
<accession>A0A2S0WCS8</accession>
<keyword evidence="3" id="KW-1185">Reference proteome</keyword>
<dbReference type="Pfam" id="PF01863">
    <property type="entry name" value="YgjP-like"/>
    <property type="match status" value="1"/>
</dbReference>
<proteinExistence type="predicted"/>
<dbReference type="AlphaFoldDB" id="A0A2S0WCS8"/>
<evidence type="ECO:0000313" key="3">
    <source>
        <dbReference type="Proteomes" id="UP000244754"/>
    </source>
</evidence>
<dbReference type="PANTHER" id="PTHR30399:SF1">
    <property type="entry name" value="UTP PYROPHOSPHATASE"/>
    <property type="match status" value="1"/>
</dbReference>
<dbReference type="PANTHER" id="PTHR30399">
    <property type="entry name" value="UNCHARACTERIZED PROTEIN YGJP"/>
    <property type="match status" value="1"/>
</dbReference>
<keyword evidence="2" id="KW-0378">Hydrolase</keyword>
<dbReference type="Proteomes" id="UP000244754">
    <property type="component" value="Chromosome"/>
</dbReference>
<dbReference type="GO" id="GO:0016787">
    <property type="term" value="F:hydrolase activity"/>
    <property type="evidence" value="ECO:0007669"/>
    <property type="project" value="UniProtKB-KW"/>
</dbReference>